<dbReference type="NCBIfam" id="TIGR01640">
    <property type="entry name" value="F_box_assoc_1"/>
    <property type="match status" value="1"/>
</dbReference>
<dbReference type="InterPro" id="IPR012340">
    <property type="entry name" value="NA-bd_OB-fold"/>
</dbReference>
<reference evidence="1" key="1">
    <citation type="submission" date="2023-04" db="EMBL/GenBank/DDBJ databases">
        <authorList>
            <person name="Vijverberg K."/>
            <person name="Xiong W."/>
            <person name="Schranz E."/>
        </authorList>
    </citation>
    <scope>NUCLEOTIDE SEQUENCE</scope>
</reference>
<keyword evidence="2" id="KW-1185">Reference proteome</keyword>
<dbReference type="InterPro" id="IPR055290">
    <property type="entry name" value="At3g26010-like"/>
</dbReference>
<dbReference type="PANTHER" id="PTHR35546">
    <property type="entry name" value="F-BOX PROTEIN INTERACTION DOMAIN PROTEIN-RELATED"/>
    <property type="match status" value="1"/>
</dbReference>
<dbReference type="InterPro" id="IPR017451">
    <property type="entry name" value="F-box-assoc_interact_dom"/>
</dbReference>
<dbReference type="AlphaFoldDB" id="A0AA35V8X3"/>
<dbReference type="EMBL" id="OX465086">
    <property type="protein sequence ID" value="CAI9264159.1"/>
    <property type="molecule type" value="Genomic_DNA"/>
</dbReference>
<dbReference type="Gene3D" id="2.40.50.140">
    <property type="entry name" value="Nucleic acid-binding proteins"/>
    <property type="match status" value="1"/>
</dbReference>
<dbReference type="SUPFAM" id="SSF50249">
    <property type="entry name" value="Nucleic acid-binding proteins"/>
    <property type="match status" value="1"/>
</dbReference>
<organism evidence="1 2">
    <name type="scientific">Lactuca saligna</name>
    <name type="common">Willowleaf lettuce</name>
    <dbReference type="NCBI Taxonomy" id="75948"/>
    <lineage>
        <taxon>Eukaryota</taxon>
        <taxon>Viridiplantae</taxon>
        <taxon>Streptophyta</taxon>
        <taxon>Embryophyta</taxon>
        <taxon>Tracheophyta</taxon>
        <taxon>Spermatophyta</taxon>
        <taxon>Magnoliopsida</taxon>
        <taxon>eudicotyledons</taxon>
        <taxon>Gunneridae</taxon>
        <taxon>Pentapetalae</taxon>
        <taxon>asterids</taxon>
        <taxon>campanulids</taxon>
        <taxon>Asterales</taxon>
        <taxon>Asteraceae</taxon>
        <taxon>Cichorioideae</taxon>
        <taxon>Cichorieae</taxon>
        <taxon>Lactucinae</taxon>
        <taxon>Lactuca</taxon>
    </lineage>
</organism>
<dbReference type="PANTHER" id="PTHR35546:SF124">
    <property type="entry name" value="F-BOX ASSOCIATED INTERACTION DOMAIN, F-BOX-LIKE DOMAIN SUPERFAMILY"/>
    <property type="match status" value="1"/>
</dbReference>
<accession>A0AA35V8X3</accession>
<evidence type="ECO:0008006" key="3">
    <source>
        <dbReference type="Google" id="ProtNLM"/>
    </source>
</evidence>
<gene>
    <name evidence="1" type="ORF">LSALG_LOCUS4825</name>
</gene>
<dbReference type="Proteomes" id="UP001177003">
    <property type="component" value="Chromosome 0"/>
</dbReference>
<evidence type="ECO:0000313" key="2">
    <source>
        <dbReference type="Proteomes" id="UP001177003"/>
    </source>
</evidence>
<evidence type="ECO:0000313" key="1">
    <source>
        <dbReference type="EMBL" id="CAI9264159.1"/>
    </source>
</evidence>
<protein>
    <recommendedName>
        <fullName evidence="3">Replication factor A C-terminal domain-containing protein</fullName>
    </recommendedName>
</protein>
<sequence>MVQTTIANCSNSSSSSIYSENEDFLHNFDFKSIADLKQVHQEKTLIVVGTIKQLCVEGEWYCFTCIRCQQKVVRQILMHQDQSQDKEVFYCNTSSCINKVISVVPSFKITIKVEDITGSASLTLYDSDVNKLIRKNAQELVHEFHKLSLLTSELIIEILSRTSLQTFATVRCTNTYYGNLTYNNYVLHNYNRRNNVVCGIIVQQKKPWKNIERQFLPSFGSNNHDIDWLPHTCTILASSLCGLLLYECYDPDEYVSKILFVIKPTTSDAKWIPFPTSEYTATNFALVVISSNPLHFKVIRLSYTKPSDMLTEKVDYDYYNIELFSSTTWQWREFQNIQLPSFVYPVSDEAVTSGGALYFLLSNDSVLRFDIYSEEHILIFSPSTINELKPYASRLINFQGKLGYLSISGDTSWAIWIFIHNRWVKVDDSTYNESAHEWWNYRNNTLYFFRGNTIEYEVPAHHSQQVFSIRSDFDTVTMPGRYY</sequence>
<proteinExistence type="predicted"/>
<name>A0AA35V8X3_LACSI</name>